<evidence type="ECO:0008006" key="4">
    <source>
        <dbReference type="Google" id="ProtNLM"/>
    </source>
</evidence>
<organism evidence="2 3">
    <name type="scientific">Enterovibrio nigricans DSM 22720</name>
    <dbReference type="NCBI Taxonomy" id="1121868"/>
    <lineage>
        <taxon>Bacteria</taxon>
        <taxon>Pseudomonadati</taxon>
        <taxon>Pseudomonadota</taxon>
        <taxon>Gammaproteobacteria</taxon>
        <taxon>Vibrionales</taxon>
        <taxon>Vibrionaceae</taxon>
        <taxon>Enterovibrio</taxon>
    </lineage>
</organism>
<sequence>MIGLITSVLGMVGGYVKDRQTIRARQQERQDKLEEAITTAQTQRIAQGDTNAAELDRLSITQRGWKDEYLLILTTLPIMLAFVPSLAPYVGAGFKALADNVPEYYWYALAMIYIDTFGFRRMLRVAIEHWLASKTKGV</sequence>
<keyword evidence="3" id="KW-1185">Reference proteome</keyword>
<evidence type="ECO:0000256" key="1">
    <source>
        <dbReference type="SAM" id="Phobius"/>
    </source>
</evidence>
<dbReference type="RefSeq" id="WP_078753249.1">
    <property type="nucleotide sequence ID" value="NZ_FUXU01000042.1"/>
</dbReference>
<keyword evidence="1" id="KW-0472">Membrane</keyword>
<feature type="transmembrane region" description="Helical" evidence="1">
    <location>
        <begin position="104"/>
        <end position="123"/>
    </location>
</feature>
<gene>
    <name evidence="2" type="ORF">SAMN02745132_02993</name>
</gene>
<evidence type="ECO:0000313" key="2">
    <source>
        <dbReference type="EMBL" id="SKA58587.1"/>
    </source>
</evidence>
<dbReference type="OrthoDB" id="6300880at2"/>
<evidence type="ECO:0000313" key="3">
    <source>
        <dbReference type="Proteomes" id="UP000190162"/>
    </source>
</evidence>
<protein>
    <recommendedName>
        <fullName evidence="4">Holin of 3TMs, for gene-transfer release</fullName>
    </recommendedName>
</protein>
<feature type="transmembrane region" description="Helical" evidence="1">
    <location>
        <begin position="69"/>
        <end position="92"/>
    </location>
</feature>
<keyword evidence="1" id="KW-1133">Transmembrane helix</keyword>
<dbReference type="EMBL" id="FUXU01000042">
    <property type="protein sequence ID" value="SKA58587.1"/>
    <property type="molecule type" value="Genomic_DNA"/>
</dbReference>
<name>A0A1T4V0Z2_9GAMM</name>
<keyword evidence="1" id="KW-0812">Transmembrane</keyword>
<reference evidence="3" key="1">
    <citation type="submission" date="2017-02" db="EMBL/GenBank/DDBJ databases">
        <authorList>
            <person name="Varghese N."/>
            <person name="Submissions S."/>
        </authorList>
    </citation>
    <scope>NUCLEOTIDE SEQUENCE [LARGE SCALE GENOMIC DNA]</scope>
    <source>
        <strain evidence="3">DSM 22720</strain>
    </source>
</reference>
<dbReference type="AlphaFoldDB" id="A0A1T4V0Z2"/>
<accession>A0A1T4V0Z2</accession>
<proteinExistence type="predicted"/>
<dbReference type="Proteomes" id="UP000190162">
    <property type="component" value="Unassembled WGS sequence"/>
</dbReference>